<evidence type="ECO:0000313" key="2">
    <source>
        <dbReference type="Proteomes" id="UP000070700"/>
    </source>
</evidence>
<name>A0A194WW67_MOLSC</name>
<sequence length="225" mass="24804">MTGPTVAHPTLLLGDISAGCVLYLPPFDSRYPDCMCTCCYPSTSVDEGAYSHPVVVLWIDLQGRTGRQGDVHFLLCASTIRDDPRKHYTPIGVNLIVSESEDVNDDGRARYWLENGKSLRKPTKIQVDHIFVLPFTRFRVFDDAKSGFDYRLDGGSYQRLLKRIGSPIRNVVSTSRLGAIAMTAPVSKKEPEDEQLLSDTAKSSAGLSAFRVKSSGATVHALQRP</sequence>
<dbReference type="Proteomes" id="UP000070700">
    <property type="component" value="Unassembled WGS sequence"/>
</dbReference>
<dbReference type="EMBL" id="KQ947425">
    <property type="protein sequence ID" value="KUJ12215.1"/>
    <property type="molecule type" value="Genomic_DNA"/>
</dbReference>
<dbReference type="KEGG" id="psco:LY89DRAFT_786337"/>
<evidence type="ECO:0000313" key="1">
    <source>
        <dbReference type="EMBL" id="KUJ12215.1"/>
    </source>
</evidence>
<protein>
    <submittedName>
        <fullName evidence="1">Uncharacterized protein</fullName>
    </submittedName>
</protein>
<organism evidence="1 2">
    <name type="scientific">Mollisia scopiformis</name>
    <name type="common">Conifer needle endophyte fungus</name>
    <name type="synonym">Phialocephala scopiformis</name>
    <dbReference type="NCBI Taxonomy" id="149040"/>
    <lineage>
        <taxon>Eukaryota</taxon>
        <taxon>Fungi</taxon>
        <taxon>Dikarya</taxon>
        <taxon>Ascomycota</taxon>
        <taxon>Pezizomycotina</taxon>
        <taxon>Leotiomycetes</taxon>
        <taxon>Helotiales</taxon>
        <taxon>Mollisiaceae</taxon>
        <taxon>Mollisia</taxon>
    </lineage>
</organism>
<dbReference type="GeneID" id="28832701"/>
<accession>A0A194WW67</accession>
<keyword evidence="2" id="KW-1185">Reference proteome</keyword>
<dbReference type="OrthoDB" id="3538694at2759"/>
<proteinExistence type="predicted"/>
<dbReference type="AlphaFoldDB" id="A0A194WW67"/>
<reference evidence="1 2" key="1">
    <citation type="submission" date="2015-10" db="EMBL/GenBank/DDBJ databases">
        <title>Full genome of DAOMC 229536 Phialocephala scopiformis, a fungal endophyte of spruce producing the potent anti-insectan compound rugulosin.</title>
        <authorList>
            <consortium name="DOE Joint Genome Institute"/>
            <person name="Walker A.K."/>
            <person name="Frasz S.L."/>
            <person name="Seifert K.A."/>
            <person name="Miller J.D."/>
            <person name="Mondo S.J."/>
            <person name="Labutti K."/>
            <person name="Lipzen A."/>
            <person name="Dockter R."/>
            <person name="Kennedy M."/>
            <person name="Grigoriev I.V."/>
            <person name="Spatafora J.W."/>
        </authorList>
    </citation>
    <scope>NUCLEOTIDE SEQUENCE [LARGE SCALE GENOMIC DNA]</scope>
    <source>
        <strain evidence="1 2">CBS 120377</strain>
    </source>
</reference>
<dbReference type="RefSeq" id="XP_018066570.1">
    <property type="nucleotide sequence ID" value="XM_018222975.1"/>
</dbReference>
<gene>
    <name evidence="1" type="ORF">LY89DRAFT_786337</name>
</gene>
<dbReference type="InParanoid" id="A0A194WW67"/>